<name>A0A381DZH8_9GAMM</name>
<keyword evidence="4 5" id="KW-0963">Cytoplasm</keyword>
<dbReference type="PIRSF" id="PIRSF006276">
    <property type="entry name" value="UspA"/>
    <property type="match status" value="1"/>
</dbReference>
<evidence type="ECO:0000256" key="5">
    <source>
        <dbReference type="PIRNR" id="PIRNR006276"/>
    </source>
</evidence>
<evidence type="ECO:0000256" key="2">
    <source>
        <dbReference type="ARBA" id="ARBA00008791"/>
    </source>
</evidence>
<evidence type="ECO:0000313" key="8">
    <source>
        <dbReference type="Proteomes" id="UP000254572"/>
    </source>
</evidence>
<proteinExistence type="inferred from homology"/>
<evidence type="ECO:0000259" key="6">
    <source>
        <dbReference type="Pfam" id="PF00582"/>
    </source>
</evidence>
<dbReference type="InterPro" id="IPR014729">
    <property type="entry name" value="Rossmann-like_a/b/a_fold"/>
</dbReference>
<dbReference type="PANTHER" id="PTHR46268:SF23">
    <property type="entry name" value="UNIVERSAL STRESS PROTEIN A-RELATED"/>
    <property type="match status" value="1"/>
</dbReference>
<evidence type="ECO:0000313" key="7">
    <source>
        <dbReference type="EMBL" id="SUX18785.1"/>
    </source>
</evidence>
<dbReference type="Pfam" id="PF00582">
    <property type="entry name" value="Usp"/>
    <property type="match status" value="1"/>
</dbReference>
<keyword evidence="8" id="KW-1185">Reference proteome</keyword>
<dbReference type="AlphaFoldDB" id="A0A381DZH8"/>
<evidence type="ECO:0000256" key="1">
    <source>
        <dbReference type="ARBA" id="ARBA00004496"/>
    </source>
</evidence>
<dbReference type="OrthoDB" id="9792500at2"/>
<organism evidence="7 8">
    <name type="scientific">Cardiobacterium valvarum</name>
    <dbReference type="NCBI Taxonomy" id="194702"/>
    <lineage>
        <taxon>Bacteria</taxon>
        <taxon>Pseudomonadati</taxon>
        <taxon>Pseudomonadota</taxon>
        <taxon>Gammaproteobacteria</taxon>
        <taxon>Cardiobacteriales</taxon>
        <taxon>Cardiobacteriaceae</taxon>
        <taxon>Cardiobacterium</taxon>
    </lineage>
</organism>
<evidence type="ECO:0000256" key="4">
    <source>
        <dbReference type="ARBA" id="ARBA00022490"/>
    </source>
</evidence>
<dbReference type="RefSeq" id="WP_006986332.1">
    <property type="nucleotide sequence ID" value="NZ_CABMOK010000136.1"/>
</dbReference>
<comment type="subunit">
    <text evidence="3">Homodimer.</text>
</comment>
<protein>
    <recommendedName>
        <fullName evidence="5">Universal stress protein</fullName>
    </recommendedName>
</protein>
<gene>
    <name evidence="7" type="primary">uspA2</name>
    <name evidence="7" type="ORF">NCTC13294_00354</name>
</gene>
<comment type="subcellular location">
    <subcellularLocation>
        <location evidence="1 5">Cytoplasm</location>
    </subcellularLocation>
</comment>
<dbReference type="InterPro" id="IPR006016">
    <property type="entry name" value="UspA"/>
</dbReference>
<feature type="domain" description="UspA" evidence="6">
    <location>
        <begin position="3"/>
        <end position="143"/>
    </location>
</feature>
<comment type="similarity">
    <text evidence="2 5">Belongs to the universal stress protein A family.</text>
</comment>
<accession>A0A381DZH8</accession>
<dbReference type="EMBL" id="UFUW01000001">
    <property type="protein sequence ID" value="SUX18785.1"/>
    <property type="molecule type" value="Genomic_DNA"/>
</dbReference>
<evidence type="ECO:0000256" key="3">
    <source>
        <dbReference type="ARBA" id="ARBA00011738"/>
    </source>
</evidence>
<dbReference type="Gene3D" id="3.40.50.620">
    <property type="entry name" value="HUPs"/>
    <property type="match status" value="1"/>
</dbReference>
<reference evidence="7 8" key="1">
    <citation type="submission" date="2018-06" db="EMBL/GenBank/DDBJ databases">
        <authorList>
            <consortium name="Pathogen Informatics"/>
            <person name="Doyle S."/>
        </authorList>
    </citation>
    <scope>NUCLEOTIDE SEQUENCE [LARGE SCALE GENOMIC DNA]</scope>
    <source>
        <strain evidence="7 8">NCTC13294</strain>
    </source>
</reference>
<dbReference type="PANTHER" id="PTHR46268">
    <property type="entry name" value="STRESS RESPONSE PROTEIN NHAX"/>
    <property type="match status" value="1"/>
</dbReference>
<dbReference type="InterPro" id="IPR006015">
    <property type="entry name" value="Universal_stress_UspA"/>
</dbReference>
<dbReference type="GO" id="GO:0005737">
    <property type="term" value="C:cytoplasm"/>
    <property type="evidence" value="ECO:0007669"/>
    <property type="project" value="UniProtKB-SubCell"/>
</dbReference>
<dbReference type="PRINTS" id="PR01438">
    <property type="entry name" value="UNVRSLSTRESS"/>
</dbReference>
<sequence length="148" mass="16236">MRYKNVLLVTDLREDSDIVASRAKCMLDSPDAKLRVLHVMEETVLTAGYEIVPIIPLNNNEDEIISGARAKMQELLARHNIIADDAHVETALSTRRGILDYCNKIKPDLIVIGRHVRTGLASLLGATADDILPGVNCDVLVVKLGEPV</sequence>
<dbReference type="Proteomes" id="UP000254572">
    <property type="component" value="Unassembled WGS sequence"/>
</dbReference>
<dbReference type="SUPFAM" id="SSF52402">
    <property type="entry name" value="Adenine nucleotide alpha hydrolases-like"/>
    <property type="match status" value="1"/>
</dbReference>